<keyword evidence="2" id="KW-1185">Reference proteome</keyword>
<evidence type="ECO:0000313" key="2">
    <source>
        <dbReference type="Proteomes" id="UP001054252"/>
    </source>
</evidence>
<organism evidence="1 2">
    <name type="scientific">Rubroshorea leprosula</name>
    <dbReference type="NCBI Taxonomy" id="152421"/>
    <lineage>
        <taxon>Eukaryota</taxon>
        <taxon>Viridiplantae</taxon>
        <taxon>Streptophyta</taxon>
        <taxon>Embryophyta</taxon>
        <taxon>Tracheophyta</taxon>
        <taxon>Spermatophyta</taxon>
        <taxon>Magnoliopsida</taxon>
        <taxon>eudicotyledons</taxon>
        <taxon>Gunneridae</taxon>
        <taxon>Pentapetalae</taxon>
        <taxon>rosids</taxon>
        <taxon>malvids</taxon>
        <taxon>Malvales</taxon>
        <taxon>Dipterocarpaceae</taxon>
        <taxon>Rubroshorea</taxon>
    </lineage>
</organism>
<comment type="caution">
    <text evidence="1">The sequence shown here is derived from an EMBL/GenBank/DDBJ whole genome shotgun (WGS) entry which is preliminary data.</text>
</comment>
<dbReference type="Proteomes" id="UP001054252">
    <property type="component" value="Unassembled WGS sequence"/>
</dbReference>
<reference evidence="1 2" key="1">
    <citation type="journal article" date="2021" name="Commun. Biol.">
        <title>The genome of Shorea leprosula (Dipterocarpaceae) highlights the ecological relevance of drought in aseasonal tropical rainforests.</title>
        <authorList>
            <person name="Ng K.K.S."/>
            <person name="Kobayashi M.J."/>
            <person name="Fawcett J.A."/>
            <person name="Hatakeyama M."/>
            <person name="Paape T."/>
            <person name="Ng C.H."/>
            <person name="Ang C.C."/>
            <person name="Tnah L.H."/>
            <person name="Lee C.T."/>
            <person name="Nishiyama T."/>
            <person name="Sese J."/>
            <person name="O'Brien M.J."/>
            <person name="Copetti D."/>
            <person name="Mohd Noor M.I."/>
            <person name="Ong R.C."/>
            <person name="Putra M."/>
            <person name="Sireger I.Z."/>
            <person name="Indrioko S."/>
            <person name="Kosugi Y."/>
            <person name="Izuno A."/>
            <person name="Isagi Y."/>
            <person name="Lee S.L."/>
            <person name="Shimizu K.K."/>
        </authorList>
    </citation>
    <scope>NUCLEOTIDE SEQUENCE [LARGE SCALE GENOMIC DNA]</scope>
    <source>
        <strain evidence="1">214</strain>
    </source>
</reference>
<sequence>MLLALCQLMNNGNFLNNLSFQPFKSVCNMTCSSFHNRL</sequence>
<proteinExistence type="predicted"/>
<dbReference type="AlphaFoldDB" id="A0AAV5MA36"/>
<accession>A0AAV5MA36</accession>
<dbReference type="EMBL" id="BPVZ01000214">
    <property type="protein sequence ID" value="GKV46731.1"/>
    <property type="molecule type" value="Genomic_DNA"/>
</dbReference>
<protein>
    <submittedName>
        <fullName evidence="1">Uncharacterized protein</fullName>
    </submittedName>
</protein>
<name>A0AAV5MA36_9ROSI</name>
<gene>
    <name evidence="1" type="ORF">SLEP1_g53706</name>
</gene>
<evidence type="ECO:0000313" key="1">
    <source>
        <dbReference type="EMBL" id="GKV46731.1"/>
    </source>
</evidence>